<gene>
    <name evidence="1" type="ORF">BV898_13525</name>
</gene>
<proteinExistence type="predicted"/>
<name>A0A1W0WAK4_HYPEX</name>
<dbReference type="Proteomes" id="UP000192578">
    <property type="component" value="Unassembled WGS sequence"/>
</dbReference>
<evidence type="ECO:0000313" key="1">
    <source>
        <dbReference type="EMBL" id="OQV12183.1"/>
    </source>
</evidence>
<protein>
    <submittedName>
        <fullName evidence="1">Uncharacterized protein</fullName>
    </submittedName>
</protein>
<dbReference type="AlphaFoldDB" id="A0A1W0WAK4"/>
<evidence type="ECO:0000313" key="2">
    <source>
        <dbReference type="Proteomes" id="UP000192578"/>
    </source>
</evidence>
<reference evidence="2" key="1">
    <citation type="submission" date="2017-01" db="EMBL/GenBank/DDBJ databases">
        <title>Comparative genomics of anhydrobiosis in the tardigrade Hypsibius dujardini.</title>
        <authorList>
            <person name="Yoshida Y."/>
            <person name="Koutsovoulos G."/>
            <person name="Laetsch D."/>
            <person name="Stevens L."/>
            <person name="Kumar S."/>
            <person name="Horikawa D."/>
            <person name="Ishino K."/>
            <person name="Komine S."/>
            <person name="Tomita M."/>
            <person name="Blaxter M."/>
            <person name="Arakawa K."/>
        </authorList>
    </citation>
    <scope>NUCLEOTIDE SEQUENCE [LARGE SCALE GENOMIC DNA]</scope>
    <source>
        <strain evidence="2">Z151</strain>
    </source>
</reference>
<sequence>MKPFLLRRYADPVLHCLTSGYSGAPLSHLGVLRCSTVSPRGTPVLHCITSGYSGAPAFQTVGALALRPYTGVLR</sequence>
<dbReference type="EMBL" id="MTYJ01000151">
    <property type="protein sequence ID" value="OQV12183.1"/>
    <property type="molecule type" value="Genomic_DNA"/>
</dbReference>
<accession>A0A1W0WAK4</accession>
<organism evidence="1 2">
    <name type="scientific">Hypsibius exemplaris</name>
    <name type="common">Freshwater tardigrade</name>
    <dbReference type="NCBI Taxonomy" id="2072580"/>
    <lineage>
        <taxon>Eukaryota</taxon>
        <taxon>Metazoa</taxon>
        <taxon>Ecdysozoa</taxon>
        <taxon>Tardigrada</taxon>
        <taxon>Eutardigrada</taxon>
        <taxon>Parachela</taxon>
        <taxon>Hypsibioidea</taxon>
        <taxon>Hypsibiidae</taxon>
        <taxon>Hypsibius</taxon>
    </lineage>
</organism>
<keyword evidence="2" id="KW-1185">Reference proteome</keyword>
<comment type="caution">
    <text evidence="1">The sequence shown here is derived from an EMBL/GenBank/DDBJ whole genome shotgun (WGS) entry which is preliminary data.</text>
</comment>